<dbReference type="Gene3D" id="3.90.226.10">
    <property type="entry name" value="2-enoyl-CoA Hydratase, Chain A, domain 1"/>
    <property type="match status" value="1"/>
</dbReference>
<reference evidence="7 8" key="1">
    <citation type="submission" date="2016-06" db="EMBL/GenBank/DDBJ databases">
        <title>Complete genome sequence of a deep-branching marine Gamma Proteobacterium Woeseia oceani type strain XK5.</title>
        <authorList>
            <person name="Mu D."/>
            <person name="Du Z."/>
        </authorList>
    </citation>
    <scope>NUCLEOTIDE SEQUENCE [LARGE SCALE GENOMIC DNA]</scope>
    <source>
        <strain evidence="7 8">XK5</strain>
    </source>
</reference>
<dbReference type="RefSeq" id="WP_068618597.1">
    <property type="nucleotide sequence ID" value="NZ_CP016268.1"/>
</dbReference>
<dbReference type="SMART" id="SM00245">
    <property type="entry name" value="TSPc"/>
    <property type="match status" value="1"/>
</dbReference>
<proteinExistence type="inferred from homology"/>
<dbReference type="NCBIfam" id="TIGR00225">
    <property type="entry name" value="prc"/>
    <property type="match status" value="1"/>
</dbReference>
<dbReference type="KEGG" id="woc:BA177_18140"/>
<keyword evidence="8" id="KW-1185">Reference proteome</keyword>
<organism evidence="7 8">
    <name type="scientific">Woeseia oceani</name>
    <dbReference type="NCBI Taxonomy" id="1548547"/>
    <lineage>
        <taxon>Bacteria</taxon>
        <taxon>Pseudomonadati</taxon>
        <taxon>Pseudomonadota</taxon>
        <taxon>Gammaproteobacteria</taxon>
        <taxon>Woeseiales</taxon>
        <taxon>Woeseiaceae</taxon>
        <taxon>Woeseia</taxon>
    </lineage>
</organism>
<dbReference type="Gene3D" id="2.30.42.10">
    <property type="match status" value="1"/>
</dbReference>
<dbReference type="InterPro" id="IPR036034">
    <property type="entry name" value="PDZ_sf"/>
</dbReference>
<dbReference type="FunFam" id="3.90.226.10:FF:000029">
    <property type="entry name" value="Peptidase, S41 family"/>
    <property type="match status" value="1"/>
</dbReference>
<dbReference type="STRING" id="1548547.BA177_18140"/>
<dbReference type="InterPro" id="IPR041489">
    <property type="entry name" value="PDZ_6"/>
</dbReference>
<dbReference type="PROSITE" id="PS50106">
    <property type="entry name" value="PDZ"/>
    <property type="match status" value="1"/>
</dbReference>
<sequence>MSLKIRVILVLVIGTVMGFGLSLGGSAMKARDHYDSGDATLDQARLFAEVMERVKRDYVEPLDDEVLLESAIRGMVADLDIHSQYLDAREYQDIRISSTGHYAGVGLEVSSRDGQLLVVAPFDDSPAKKAGVRAGDVIIAINGATVAEDGLRETVRQLRGRTGSRLSITVQRQPNDQVLVFDMRRDDIHVASVRSELLDSSIGYTRISQFTDSTAAELSEAIDAMVDEVQDQVGGTLKGLILDLRNNPGGILGAAVDVSDLFLDDGIIVSADGRTPESRFIRKAHRGDLLDGTPMVVLVNAGSASASEIVAGALQDHHRALIIGTSTFGKGLVQTVMPLSRGRAIKLTTSRYYTPSGDSIHETGIAPDVYIESSGSHPGDSLADKLDREADTQLIEALQRLRDQRVMHTRANT</sequence>
<dbReference type="CDD" id="cd07560">
    <property type="entry name" value="Peptidase_S41_CPP"/>
    <property type="match status" value="1"/>
</dbReference>
<dbReference type="Gene3D" id="3.30.750.44">
    <property type="match status" value="1"/>
</dbReference>
<dbReference type="EMBL" id="CP016268">
    <property type="protein sequence ID" value="ANO52851.1"/>
    <property type="molecule type" value="Genomic_DNA"/>
</dbReference>
<name>A0A193LK84_9GAMM</name>
<dbReference type="GO" id="GO:0030288">
    <property type="term" value="C:outer membrane-bounded periplasmic space"/>
    <property type="evidence" value="ECO:0007669"/>
    <property type="project" value="TreeGrafter"/>
</dbReference>
<evidence type="ECO:0000256" key="2">
    <source>
        <dbReference type="ARBA" id="ARBA00022670"/>
    </source>
</evidence>
<dbReference type="GO" id="GO:0008236">
    <property type="term" value="F:serine-type peptidase activity"/>
    <property type="evidence" value="ECO:0007669"/>
    <property type="project" value="UniProtKB-KW"/>
</dbReference>
<dbReference type="SUPFAM" id="SSF52096">
    <property type="entry name" value="ClpP/crotonase"/>
    <property type="match status" value="1"/>
</dbReference>
<dbReference type="PANTHER" id="PTHR32060">
    <property type="entry name" value="TAIL-SPECIFIC PROTEASE"/>
    <property type="match status" value="1"/>
</dbReference>
<feature type="domain" description="PDZ" evidence="6">
    <location>
        <begin position="93"/>
        <end position="174"/>
    </location>
</feature>
<evidence type="ECO:0000256" key="3">
    <source>
        <dbReference type="ARBA" id="ARBA00022801"/>
    </source>
</evidence>
<dbReference type="AlphaFoldDB" id="A0A193LK84"/>
<keyword evidence="3 5" id="KW-0378">Hydrolase</keyword>
<dbReference type="PANTHER" id="PTHR32060:SF30">
    <property type="entry name" value="CARBOXY-TERMINAL PROCESSING PROTEASE CTPA"/>
    <property type="match status" value="1"/>
</dbReference>
<evidence type="ECO:0000313" key="7">
    <source>
        <dbReference type="EMBL" id="ANO52851.1"/>
    </source>
</evidence>
<evidence type="ECO:0000256" key="1">
    <source>
        <dbReference type="ARBA" id="ARBA00009179"/>
    </source>
</evidence>
<dbReference type="FunFam" id="2.30.42.10:FF:000063">
    <property type="entry name" value="Peptidase, S41 family"/>
    <property type="match status" value="1"/>
</dbReference>
<dbReference type="GO" id="GO:0007165">
    <property type="term" value="P:signal transduction"/>
    <property type="evidence" value="ECO:0007669"/>
    <property type="project" value="TreeGrafter"/>
</dbReference>
<evidence type="ECO:0000313" key="8">
    <source>
        <dbReference type="Proteomes" id="UP000092695"/>
    </source>
</evidence>
<dbReference type="Pfam" id="PF17820">
    <property type="entry name" value="PDZ_6"/>
    <property type="match status" value="1"/>
</dbReference>
<dbReference type="SUPFAM" id="SSF50156">
    <property type="entry name" value="PDZ domain-like"/>
    <property type="match status" value="1"/>
</dbReference>
<keyword evidence="2 5" id="KW-0645">Protease</keyword>
<protein>
    <recommendedName>
        <fullName evidence="6">PDZ domain-containing protein</fullName>
    </recommendedName>
</protein>
<evidence type="ECO:0000259" key="6">
    <source>
        <dbReference type="PROSITE" id="PS50106"/>
    </source>
</evidence>
<evidence type="ECO:0000256" key="4">
    <source>
        <dbReference type="ARBA" id="ARBA00022825"/>
    </source>
</evidence>
<dbReference type="GO" id="GO:0006508">
    <property type="term" value="P:proteolysis"/>
    <property type="evidence" value="ECO:0007669"/>
    <property type="project" value="UniProtKB-KW"/>
</dbReference>
<gene>
    <name evidence="7" type="ORF">BA177_18140</name>
</gene>
<dbReference type="SMART" id="SM00228">
    <property type="entry name" value="PDZ"/>
    <property type="match status" value="1"/>
</dbReference>
<dbReference type="OrthoDB" id="9812068at2"/>
<dbReference type="Proteomes" id="UP000092695">
    <property type="component" value="Chromosome"/>
</dbReference>
<dbReference type="Pfam" id="PF03572">
    <property type="entry name" value="Peptidase_S41"/>
    <property type="match status" value="1"/>
</dbReference>
<comment type="similarity">
    <text evidence="1 5">Belongs to the peptidase S41A family.</text>
</comment>
<dbReference type="InterPro" id="IPR001478">
    <property type="entry name" value="PDZ"/>
</dbReference>
<dbReference type="InterPro" id="IPR005151">
    <property type="entry name" value="Tail-specific_protease"/>
</dbReference>
<dbReference type="CDD" id="cd06782">
    <property type="entry name" value="cpPDZ_CPP-like"/>
    <property type="match status" value="1"/>
</dbReference>
<keyword evidence="4 5" id="KW-0720">Serine protease</keyword>
<evidence type="ECO:0000256" key="5">
    <source>
        <dbReference type="RuleBase" id="RU004404"/>
    </source>
</evidence>
<dbReference type="InterPro" id="IPR029045">
    <property type="entry name" value="ClpP/crotonase-like_dom_sf"/>
</dbReference>
<accession>A0A193LK84</accession>
<dbReference type="InterPro" id="IPR004447">
    <property type="entry name" value="Peptidase_S41A"/>
</dbReference>
<dbReference type="GO" id="GO:0004175">
    <property type="term" value="F:endopeptidase activity"/>
    <property type="evidence" value="ECO:0007669"/>
    <property type="project" value="TreeGrafter"/>
</dbReference>